<evidence type="ECO:0000256" key="4">
    <source>
        <dbReference type="ARBA" id="ARBA00022692"/>
    </source>
</evidence>
<keyword evidence="2 7" id="KW-0813">Transport</keyword>
<name>A0A100VLN5_PAEAM</name>
<keyword evidence="5 7" id="KW-1133">Transmembrane helix</keyword>
<feature type="transmembrane region" description="Helical" evidence="7">
    <location>
        <begin position="12"/>
        <end position="35"/>
    </location>
</feature>
<feature type="transmembrane region" description="Helical" evidence="7">
    <location>
        <begin position="183"/>
        <end position="205"/>
    </location>
</feature>
<dbReference type="AlphaFoldDB" id="A0A100VLN5"/>
<protein>
    <submittedName>
        <fullName evidence="9">Binding-protein-dependent transport system innermembrane protein</fullName>
    </submittedName>
</protein>
<dbReference type="CDD" id="cd06261">
    <property type="entry name" value="TM_PBP2"/>
    <property type="match status" value="1"/>
</dbReference>
<comment type="similarity">
    <text evidence="7">Belongs to the binding-protein-dependent transport system permease family.</text>
</comment>
<feature type="transmembrane region" description="Helical" evidence="7">
    <location>
        <begin position="112"/>
        <end position="130"/>
    </location>
</feature>
<feature type="transmembrane region" description="Helical" evidence="7">
    <location>
        <begin position="257"/>
        <end position="277"/>
    </location>
</feature>
<keyword evidence="4 7" id="KW-0812">Transmembrane</keyword>
<comment type="subcellular location">
    <subcellularLocation>
        <location evidence="1 7">Cell membrane</location>
        <topology evidence="1 7">Multi-pass membrane protein</topology>
    </subcellularLocation>
</comment>
<evidence type="ECO:0000256" key="5">
    <source>
        <dbReference type="ARBA" id="ARBA00022989"/>
    </source>
</evidence>
<evidence type="ECO:0000256" key="2">
    <source>
        <dbReference type="ARBA" id="ARBA00022448"/>
    </source>
</evidence>
<evidence type="ECO:0000256" key="3">
    <source>
        <dbReference type="ARBA" id="ARBA00022475"/>
    </source>
</evidence>
<sequence>MIKRSLGDKIFDTLNIVFLTGLMIITLYPFLYVIFASLSVPSELVKHSGLLLWPKGFYPEAYKLVLKNPMIISGYKNTLFYVVVGTTLNVFFTALFAFVLSRRDMYWKKYMMMMVVFTMFFSGGLIPGYILVKNLGMLDTRWALIIPGLIATWNLIIMRTSFQAIPVELEEAAKIDGASDFRIFAQIILPLSVPVLAVMALFYGVGHWNSWTGALIYLRDRELFPLQLVLREILIENSTTDTTNLSTATGDPFLGEVVKYATIIVATLPILVLYPFIQKYFTKGVMIGALKG</sequence>
<feature type="transmembrane region" description="Helical" evidence="7">
    <location>
        <begin position="79"/>
        <end position="100"/>
    </location>
</feature>
<comment type="caution">
    <text evidence="9">The sequence shown here is derived from an EMBL/GenBank/DDBJ whole genome shotgun (WGS) entry which is preliminary data.</text>
</comment>
<reference evidence="10" key="2">
    <citation type="submission" date="2016-01" db="EMBL/GenBank/DDBJ databases">
        <title>Draft Genome Sequence of Paenibacillus amylolyticus Heshi-A3 that Was Isolated from Fermented Rice Bran with Aging Salted Mackerel, Which Was Named Heshiko as Traditional Fermented Seafood in Japan.</title>
        <authorList>
            <person name="Akuzawa S."/>
            <person name="Nakagawa J."/>
            <person name="Kanekatsu T."/>
            <person name="Kubota E."/>
            <person name="Ohtake R."/>
            <person name="Suzuki T."/>
            <person name="Kanesaki Y."/>
        </authorList>
    </citation>
    <scope>NUCLEOTIDE SEQUENCE [LARGE SCALE GENOMIC DNA]</scope>
    <source>
        <strain evidence="10">Heshi-A3</strain>
    </source>
</reference>
<feature type="transmembrane region" description="Helical" evidence="7">
    <location>
        <begin position="142"/>
        <end position="162"/>
    </location>
</feature>
<keyword evidence="6 7" id="KW-0472">Membrane</keyword>
<dbReference type="PANTHER" id="PTHR43744">
    <property type="entry name" value="ABC TRANSPORTER PERMEASE PROTEIN MG189-RELATED-RELATED"/>
    <property type="match status" value="1"/>
</dbReference>
<dbReference type="PANTHER" id="PTHR43744:SF9">
    <property type="entry name" value="POLYGALACTURONAN_RHAMNOGALACTURONAN TRANSPORT SYSTEM PERMEASE PROTEIN YTCP"/>
    <property type="match status" value="1"/>
</dbReference>
<dbReference type="SUPFAM" id="SSF161098">
    <property type="entry name" value="MetI-like"/>
    <property type="match status" value="1"/>
</dbReference>
<evidence type="ECO:0000259" key="8">
    <source>
        <dbReference type="PROSITE" id="PS50928"/>
    </source>
</evidence>
<dbReference type="EMBL" id="BCNV01000001">
    <property type="protein sequence ID" value="GAS82137.1"/>
    <property type="molecule type" value="Genomic_DNA"/>
</dbReference>
<evidence type="ECO:0000256" key="6">
    <source>
        <dbReference type="ARBA" id="ARBA00023136"/>
    </source>
</evidence>
<feature type="domain" description="ABC transmembrane type-1" evidence="8">
    <location>
        <begin position="75"/>
        <end position="275"/>
    </location>
</feature>
<dbReference type="Proteomes" id="UP000069697">
    <property type="component" value="Unassembled WGS sequence"/>
</dbReference>
<proteinExistence type="inferred from homology"/>
<dbReference type="GO" id="GO:0005886">
    <property type="term" value="C:plasma membrane"/>
    <property type="evidence" value="ECO:0007669"/>
    <property type="project" value="UniProtKB-SubCell"/>
</dbReference>
<dbReference type="Gene3D" id="1.10.3720.10">
    <property type="entry name" value="MetI-like"/>
    <property type="match status" value="1"/>
</dbReference>
<evidence type="ECO:0000313" key="9">
    <source>
        <dbReference type="EMBL" id="GAS82137.1"/>
    </source>
</evidence>
<keyword evidence="3" id="KW-1003">Cell membrane</keyword>
<evidence type="ECO:0000256" key="7">
    <source>
        <dbReference type="RuleBase" id="RU363032"/>
    </source>
</evidence>
<dbReference type="InterPro" id="IPR000515">
    <property type="entry name" value="MetI-like"/>
</dbReference>
<evidence type="ECO:0000256" key="1">
    <source>
        <dbReference type="ARBA" id="ARBA00004651"/>
    </source>
</evidence>
<dbReference type="GO" id="GO:0055085">
    <property type="term" value="P:transmembrane transport"/>
    <property type="evidence" value="ECO:0007669"/>
    <property type="project" value="InterPro"/>
</dbReference>
<reference evidence="9 10" key="1">
    <citation type="journal article" date="2016" name="Genome Announc.">
        <title>Draft Genome Sequence of Paenibacillus amylolyticus Heshi-A3, Isolated from Fermented Rice Bran in a Japanese Fermented Seafood Dish.</title>
        <authorList>
            <person name="Akuzawa S."/>
            <person name="Nagaoka J."/>
            <person name="Kanekatsu M."/>
            <person name="Kubota E."/>
            <person name="Ohtake R."/>
            <person name="Suzuki T."/>
            <person name="Kanesaki Y."/>
        </authorList>
    </citation>
    <scope>NUCLEOTIDE SEQUENCE [LARGE SCALE GENOMIC DNA]</scope>
    <source>
        <strain evidence="9 10">Heshi-A3</strain>
    </source>
</reference>
<accession>A0A100VLN5</accession>
<dbReference type="RefSeq" id="WP_062834731.1">
    <property type="nucleotide sequence ID" value="NZ_BCNV01000001.1"/>
</dbReference>
<dbReference type="PROSITE" id="PS50928">
    <property type="entry name" value="ABC_TM1"/>
    <property type="match status" value="1"/>
</dbReference>
<organism evidence="9 10">
    <name type="scientific">Paenibacillus amylolyticus</name>
    <dbReference type="NCBI Taxonomy" id="1451"/>
    <lineage>
        <taxon>Bacteria</taxon>
        <taxon>Bacillati</taxon>
        <taxon>Bacillota</taxon>
        <taxon>Bacilli</taxon>
        <taxon>Bacillales</taxon>
        <taxon>Paenibacillaceae</taxon>
        <taxon>Paenibacillus</taxon>
    </lineage>
</organism>
<dbReference type="InterPro" id="IPR035906">
    <property type="entry name" value="MetI-like_sf"/>
</dbReference>
<gene>
    <name evidence="9" type="ORF">PAHA3_2211</name>
</gene>
<dbReference type="Pfam" id="PF00528">
    <property type="entry name" value="BPD_transp_1"/>
    <property type="match status" value="1"/>
</dbReference>
<evidence type="ECO:0000313" key="10">
    <source>
        <dbReference type="Proteomes" id="UP000069697"/>
    </source>
</evidence>